<keyword evidence="3" id="KW-1185">Reference proteome</keyword>
<protein>
    <submittedName>
        <fullName evidence="2">SOUL heme-binding protein</fullName>
    </submittedName>
</protein>
<dbReference type="SUPFAM" id="SSF55136">
    <property type="entry name" value="Probable bacterial effector-binding domain"/>
    <property type="match status" value="1"/>
</dbReference>
<feature type="chain" id="PRO_5001461536" evidence="1">
    <location>
        <begin position="20"/>
        <end position="201"/>
    </location>
</feature>
<name>A0A011NX57_ACCRE</name>
<accession>A0A011NX57</accession>
<evidence type="ECO:0000313" key="3">
    <source>
        <dbReference type="Proteomes" id="UP000022141"/>
    </source>
</evidence>
<dbReference type="EMBL" id="JEMY01000035">
    <property type="protein sequence ID" value="EXI87293.1"/>
    <property type="molecule type" value="Genomic_DNA"/>
</dbReference>
<gene>
    <name evidence="2" type="ORF">AW11_02641</name>
</gene>
<reference evidence="2" key="1">
    <citation type="submission" date="2014-02" db="EMBL/GenBank/DDBJ databases">
        <title>Expanding our view of genomic diversity in Candidatus Accumulibacter clades.</title>
        <authorList>
            <person name="Skennerton C.T."/>
            <person name="Barr J.J."/>
            <person name="Slater F.R."/>
            <person name="Bond P.L."/>
            <person name="Tyson G.W."/>
        </authorList>
    </citation>
    <scope>NUCLEOTIDE SEQUENCE [LARGE SCALE GENOMIC DNA]</scope>
</reference>
<dbReference type="Proteomes" id="UP000022141">
    <property type="component" value="Unassembled WGS sequence"/>
</dbReference>
<dbReference type="Gene3D" id="3.20.80.10">
    <property type="entry name" value="Regulatory factor, effector binding domain"/>
    <property type="match status" value="1"/>
</dbReference>
<dbReference type="InterPro" id="IPR006917">
    <property type="entry name" value="SOUL_heme-bd"/>
</dbReference>
<dbReference type="PANTHER" id="PTHR11220">
    <property type="entry name" value="HEME-BINDING PROTEIN-RELATED"/>
    <property type="match status" value="1"/>
</dbReference>
<sequence>MRKFLLSLALAAAPSLSSAIEEPSYEVERRIGEIEVRRYAPYVVAEVIINAPAEEAGSEAFPILAGYIFGKNKGSTKFAMTAPVTQAPAPMRLEMTAPVTQAAAPGGYRVQFVLPSEVTLDLAPEPDDARVQLREVPASTVAVIRYSGFWTRANYDEHLAELETALRTADVSWFGEPVLARYNPPFMPWFLRRNEIWLKLR</sequence>
<dbReference type="Pfam" id="PF04832">
    <property type="entry name" value="SOUL"/>
    <property type="match status" value="1"/>
</dbReference>
<dbReference type="AlphaFoldDB" id="A0A011NX57"/>
<feature type="signal peptide" evidence="1">
    <location>
        <begin position="1"/>
        <end position="19"/>
    </location>
</feature>
<dbReference type="eggNOG" id="COG3449">
    <property type="taxonomic scope" value="Bacteria"/>
</dbReference>
<dbReference type="STRING" id="1454004.AW11_02641"/>
<organism evidence="2 3">
    <name type="scientific">Accumulibacter regalis</name>
    <dbReference type="NCBI Taxonomy" id="522306"/>
    <lineage>
        <taxon>Bacteria</taxon>
        <taxon>Pseudomonadati</taxon>
        <taxon>Pseudomonadota</taxon>
        <taxon>Betaproteobacteria</taxon>
        <taxon>Candidatus Accumulibacter</taxon>
    </lineage>
</organism>
<keyword evidence="1" id="KW-0732">Signal</keyword>
<proteinExistence type="predicted"/>
<evidence type="ECO:0000256" key="1">
    <source>
        <dbReference type="SAM" id="SignalP"/>
    </source>
</evidence>
<comment type="caution">
    <text evidence="2">The sequence shown here is derived from an EMBL/GenBank/DDBJ whole genome shotgun (WGS) entry which is preliminary data.</text>
</comment>
<dbReference type="InterPro" id="IPR011256">
    <property type="entry name" value="Reg_factor_effector_dom_sf"/>
</dbReference>
<dbReference type="PANTHER" id="PTHR11220:SF58">
    <property type="entry name" value="SOUL HEME-BINDING FAMILY PROTEIN"/>
    <property type="match status" value="1"/>
</dbReference>
<dbReference type="PATRIC" id="fig|1454004.3.peg.2730"/>
<evidence type="ECO:0000313" key="2">
    <source>
        <dbReference type="EMBL" id="EXI87293.1"/>
    </source>
</evidence>